<feature type="domain" description="Thiamine pyrophosphate enzyme TPP-binding" evidence="3">
    <location>
        <begin position="41"/>
        <end position="153"/>
    </location>
</feature>
<keyword evidence="1" id="KW-0210">Decarboxylase</keyword>
<dbReference type="InterPro" id="IPR029061">
    <property type="entry name" value="THDP-binding"/>
</dbReference>
<evidence type="ECO:0000313" key="4">
    <source>
        <dbReference type="EMBL" id="MBR8128410.1"/>
    </source>
</evidence>
<accession>A0AA41JII1</accession>
<organism evidence="4 5">
    <name type="scientific">Burkholderia ambifaria</name>
    <dbReference type="NCBI Taxonomy" id="152480"/>
    <lineage>
        <taxon>Bacteria</taxon>
        <taxon>Pseudomonadati</taxon>
        <taxon>Pseudomonadota</taxon>
        <taxon>Betaproteobacteria</taxon>
        <taxon>Burkholderiales</taxon>
        <taxon>Burkholderiaceae</taxon>
        <taxon>Burkholderia</taxon>
        <taxon>Burkholderia cepacia complex</taxon>
    </lineage>
</organism>
<evidence type="ECO:0000256" key="2">
    <source>
        <dbReference type="ARBA" id="ARBA00023239"/>
    </source>
</evidence>
<dbReference type="AlphaFoldDB" id="A0AA41JII1"/>
<proteinExistence type="predicted"/>
<sequence length="189" mass="19874">MNELRLERRAAVAHLLDGRKESIVVAGLGSPIYDVFAAGDHSLNFYDWGAMGSAAMVGLGLALAQPQRPVIVFTGDGEMLMGLGAFATIAQHCPPNLAIVVLDNEQYAETGMQRTATGIGTDLAAVARGCGLKNAVTLTSDSELTLLKEKIQACDGTKVAVLKIVPGDQPRTIPMRDGAAIANRFILAL</sequence>
<dbReference type="Gene3D" id="3.40.50.970">
    <property type="match status" value="1"/>
</dbReference>
<protein>
    <submittedName>
        <fullName evidence="4">Aldehyde dehydrogenase</fullName>
    </submittedName>
</protein>
<evidence type="ECO:0000256" key="1">
    <source>
        <dbReference type="ARBA" id="ARBA00022793"/>
    </source>
</evidence>
<keyword evidence="2" id="KW-0456">Lyase</keyword>
<reference evidence="4" key="1">
    <citation type="submission" date="2021-04" db="EMBL/GenBank/DDBJ databases">
        <title>A collection of bacterial strains from the Burkholderia cepacia Research Laboratory and Repository.</title>
        <authorList>
            <person name="Lipuma J."/>
            <person name="Spilker T."/>
        </authorList>
    </citation>
    <scope>NUCLEOTIDE SEQUENCE</scope>
    <source>
        <strain evidence="4">AU36012</strain>
    </source>
</reference>
<gene>
    <name evidence="4" type="ORF">KDW93_05365</name>
</gene>
<dbReference type="RefSeq" id="WP_012372452.1">
    <property type="nucleotide sequence ID" value="NZ_CADEQZ010000012.1"/>
</dbReference>
<name>A0AA41JII1_9BURK</name>
<comment type="caution">
    <text evidence="4">The sequence shown here is derived from an EMBL/GenBank/DDBJ whole genome shotgun (WGS) entry which is preliminary data.</text>
</comment>
<dbReference type="GO" id="GO:0044281">
    <property type="term" value="P:small molecule metabolic process"/>
    <property type="evidence" value="ECO:0007669"/>
    <property type="project" value="UniProtKB-ARBA"/>
</dbReference>
<dbReference type="CDD" id="cd03372">
    <property type="entry name" value="TPP_ComE"/>
    <property type="match status" value="1"/>
</dbReference>
<dbReference type="EMBL" id="JAGSVG010000003">
    <property type="protein sequence ID" value="MBR8128410.1"/>
    <property type="molecule type" value="Genomic_DNA"/>
</dbReference>
<evidence type="ECO:0000259" key="3">
    <source>
        <dbReference type="Pfam" id="PF02775"/>
    </source>
</evidence>
<dbReference type="InterPro" id="IPR051818">
    <property type="entry name" value="TPP_dependent_decarboxylase"/>
</dbReference>
<dbReference type="GO" id="GO:0030976">
    <property type="term" value="F:thiamine pyrophosphate binding"/>
    <property type="evidence" value="ECO:0007669"/>
    <property type="project" value="InterPro"/>
</dbReference>
<dbReference type="Pfam" id="PF02775">
    <property type="entry name" value="TPP_enzyme_C"/>
    <property type="match status" value="1"/>
</dbReference>
<dbReference type="PANTHER" id="PTHR42818">
    <property type="entry name" value="SULFOPYRUVATE DECARBOXYLASE SUBUNIT ALPHA"/>
    <property type="match status" value="1"/>
</dbReference>
<dbReference type="InterPro" id="IPR022494">
    <property type="entry name" value="Sulfopyruvate_deCO2ase_bsu"/>
</dbReference>
<dbReference type="GO" id="GO:0016831">
    <property type="term" value="F:carboxy-lyase activity"/>
    <property type="evidence" value="ECO:0007669"/>
    <property type="project" value="UniProtKB-KW"/>
</dbReference>
<dbReference type="SUPFAM" id="SSF52518">
    <property type="entry name" value="Thiamin diphosphate-binding fold (THDP-binding)"/>
    <property type="match status" value="1"/>
</dbReference>
<dbReference type="InterPro" id="IPR011766">
    <property type="entry name" value="TPP_enzyme_TPP-bd"/>
</dbReference>
<dbReference type="Proteomes" id="UP000682266">
    <property type="component" value="Unassembled WGS sequence"/>
</dbReference>
<evidence type="ECO:0000313" key="5">
    <source>
        <dbReference type="Proteomes" id="UP000682266"/>
    </source>
</evidence>
<dbReference type="PANTHER" id="PTHR42818:SF1">
    <property type="entry name" value="SULFOPYRUVATE DECARBOXYLASE"/>
    <property type="match status" value="1"/>
</dbReference>